<dbReference type="Pfam" id="PF08448">
    <property type="entry name" value="PAS_4"/>
    <property type="match status" value="2"/>
</dbReference>
<dbReference type="Proteomes" id="UP000193570">
    <property type="component" value="Unassembled WGS sequence"/>
</dbReference>
<dbReference type="Pfam" id="PF02954">
    <property type="entry name" value="HTH_8"/>
    <property type="match status" value="1"/>
</dbReference>
<dbReference type="EMBL" id="FWFK01000005">
    <property type="protein sequence ID" value="SLN58111.1"/>
    <property type="molecule type" value="Genomic_DNA"/>
</dbReference>
<dbReference type="Pfam" id="PF13426">
    <property type="entry name" value="PAS_9"/>
    <property type="match status" value="1"/>
</dbReference>
<evidence type="ECO:0000256" key="1">
    <source>
        <dbReference type="SAM" id="MobiDB-lite"/>
    </source>
</evidence>
<dbReference type="InterPro" id="IPR009057">
    <property type="entry name" value="Homeodomain-like_sf"/>
</dbReference>
<dbReference type="CDD" id="cd00130">
    <property type="entry name" value="PAS"/>
    <property type="match status" value="2"/>
</dbReference>
<dbReference type="InterPro" id="IPR002197">
    <property type="entry name" value="HTH_Fis"/>
</dbReference>
<dbReference type="InterPro" id="IPR013656">
    <property type="entry name" value="PAS_4"/>
</dbReference>
<organism evidence="3 4">
    <name type="scientific">Roseivivax jejudonensis</name>
    <dbReference type="NCBI Taxonomy" id="1529041"/>
    <lineage>
        <taxon>Bacteria</taxon>
        <taxon>Pseudomonadati</taxon>
        <taxon>Pseudomonadota</taxon>
        <taxon>Alphaproteobacteria</taxon>
        <taxon>Rhodobacterales</taxon>
        <taxon>Roseobacteraceae</taxon>
        <taxon>Roseivivax</taxon>
    </lineage>
</organism>
<dbReference type="SUPFAM" id="SSF55785">
    <property type="entry name" value="PYP-like sensor domain (PAS domain)"/>
    <property type="match status" value="2"/>
</dbReference>
<dbReference type="AlphaFoldDB" id="A0A1X6ZPU1"/>
<dbReference type="PROSITE" id="PS50112">
    <property type="entry name" value="PAS"/>
    <property type="match status" value="1"/>
</dbReference>
<dbReference type="InterPro" id="IPR035965">
    <property type="entry name" value="PAS-like_dom_sf"/>
</dbReference>
<dbReference type="Gene3D" id="1.10.10.60">
    <property type="entry name" value="Homeodomain-like"/>
    <property type="match status" value="1"/>
</dbReference>
<evidence type="ECO:0000313" key="4">
    <source>
        <dbReference type="Proteomes" id="UP000193570"/>
    </source>
</evidence>
<proteinExistence type="predicted"/>
<reference evidence="3 4" key="1">
    <citation type="submission" date="2017-03" db="EMBL/GenBank/DDBJ databases">
        <authorList>
            <person name="Afonso C.L."/>
            <person name="Miller P.J."/>
            <person name="Scott M.A."/>
            <person name="Spackman E."/>
            <person name="Goraichik I."/>
            <person name="Dimitrov K.M."/>
            <person name="Suarez D.L."/>
            <person name="Swayne D.E."/>
        </authorList>
    </citation>
    <scope>NUCLEOTIDE SEQUENCE [LARGE SCALE GENOMIC DNA]</scope>
    <source>
        <strain evidence="3 4">CECT 8625</strain>
    </source>
</reference>
<dbReference type="Gene3D" id="1.20.5.430">
    <property type="match status" value="1"/>
</dbReference>
<dbReference type="OrthoDB" id="5499170at2"/>
<evidence type="ECO:0000259" key="2">
    <source>
        <dbReference type="PROSITE" id="PS50112"/>
    </source>
</evidence>
<feature type="region of interest" description="Disordered" evidence="1">
    <location>
        <begin position="47"/>
        <end position="71"/>
    </location>
</feature>
<dbReference type="InterPro" id="IPR000014">
    <property type="entry name" value="PAS"/>
</dbReference>
<evidence type="ECO:0000313" key="3">
    <source>
        <dbReference type="EMBL" id="SLN58111.1"/>
    </source>
</evidence>
<dbReference type="SMART" id="SM00091">
    <property type="entry name" value="PAS"/>
    <property type="match status" value="2"/>
</dbReference>
<dbReference type="GO" id="GO:0043565">
    <property type="term" value="F:sequence-specific DNA binding"/>
    <property type="evidence" value="ECO:0007669"/>
    <property type="project" value="InterPro"/>
</dbReference>
<dbReference type="InterPro" id="IPR011785">
    <property type="entry name" value="Tscrpt_reg_PpsR-CrtJ"/>
</dbReference>
<dbReference type="RefSeq" id="WP_085792599.1">
    <property type="nucleotide sequence ID" value="NZ_FWFK01000005.1"/>
</dbReference>
<accession>A0A1X6ZPU1</accession>
<dbReference type="NCBIfam" id="TIGR02040">
    <property type="entry name" value="PpsR-CrtJ"/>
    <property type="match status" value="1"/>
</dbReference>
<protein>
    <submittedName>
        <fullName evidence="3">PAS fold protein</fullName>
    </submittedName>
</protein>
<gene>
    <name evidence="3" type="ORF">ROJ8625_02923</name>
</gene>
<keyword evidence="4" id="KW-1185">Reference proteome</keyword>
<sequence>MNKRDTSPMPIAATEPIEASVLYDLIAASSDVAIFVAPDGRVLSVLNGQDSARDPGVTAGRKLSESLTEESRPKLDSLLARVARGETPHRPTELNHRDDFGVEVPIAYRAVPFDTDGTVVLLGRDLSPIAETQAQLVQAQMSLEQGYEARREFDARYRILLRTVRDPVVFVGATDGAIVDINEPAAALLGATREGLIGRPLGAAFADRDGADFMEALTQAAGGDDGRATVFEVARTGKSVHVTAQMFRAAGERAVICRLSGEAAAEDTRSALSVDLGILFERSSDAIVFTSLNGEILNCNDSFLDLLNAAQASEVSGENLSTFLGRGRIDLNVLVENARRLGQMRLYSTKLVSRYGGSVPVEMSVTYLNDRADPVLALVLRDSTRSEAVRSAQAQGSPESARSVMELVGSATLKEIVAETTDVVEKMCIETAVHLTRNNRVAAAEMLGLSRQSLYVKLRKYGLLNREPSGEE</sequence>
<dbReference type="PRINTS" id="PR01590">
    <property type="entry name" value="HTHFIS"/>
</dbReference>
<dbReference type="SUPFAM" id="SSF46689">
    <property type="entry name" value="Homeodomain-like"/>
    <property type="match status" value="1"/>
</dbReference>
<name>A0A1X6ZPU1_9RHOB</name>
<dbReference type="NCBIfam" id="TIGR00229">
    <property type="entry name" value="sensory_box"/>
    <property type="match status" value="2"/>
</dbReference>
<feature type="domain" description="PAS" evidence="2">
    <location>
        <begin position="153"/>
        <end position="224"/>
    </location>
</feature>
<dbReference type="Gene3D" id="3.30.450.20">
    <property type="entry name" value="PAS domain"/>
    <property type="match status" value="3"/>
</dbReference>